<dbReference type="GO" id="GO:0005509">
    <property type="term" value="F:calcium ion binding"/>
    <property type="evidence" value="ECO:0007669"/>
    <property type="project" value="InterPro"/>
</dbReference>
<dbReference type="InterPro" id="IPR002048">
    <property type="entry name" value="EF_hand_dom"/>
</dbReference>
<keyword evidence="4" id="KW-1185">Reference proteome</keyword>
<dbReference type="Proteomes" id="UP000193224">
    <property type="component" value="Unassembled WGS sequence"/>
</dbReference>
<feature type="domain" description="EF-hand" evidence="2">
    <location>
        <begin position="69"/>
        <end position="86"/>
    </location>
</feature>
<name>A0A1X7BW45_9RHOB</name>
<accession>A0A1X7BW45</accession>
<dbReference type="RefSeq" id="WP_139836466.1">
    <property type="nucleotide sequence ID" value="NZ_FWXB01000016.1"/>
</dbReference>
<evidence type="ECO:0000313" key="4">
    <source>
        <dbReference type="Proteomes" id="UP000193224"/>
    </source>
</evidence>
<dbReference type="OrthoDB" id="7474785at2"/>
<organism evidence="3 4">
    <name type="scientific">Roseovarius aestuarii</name>
    <dbReference type="NCBI Taxonomy" id="475083"/>
    <lineage>
        <taxon>Bacteria</taxon>
        <taxon>Pseudomonadati</taxon>
        <taxon>Pseudomonadota</taxon>
        <taxon>Alphaproteobacteria</taxon>
        <taxon>Rhodobacterales</taxon>
        <taxon>Roseobacteraceae</taxon>
        <taxon>Roseovarius</taxon>
    </lineage>
</organism>
<sequence>MNIEAIGTNSALGHAQTRMRESTTHRVETATKKSESERFVALNDSDNDGKLNINELRETKLGKRMSVERFAKLDANSDGMLEAKEFDQAGKSKDHRNHSNISMESAVRAKIANYLIAKVESDPASDVAQRVINGLDGDGSGGLNSEEIAGTKLAGLIGDTFFSLDADKSGALDQAELAGYIADRLSDLAHSAIVSEPVSKLEDAAVNDVIEEQAALPEVEENATPSTERNTESSVSEYANRVKSAFETALEILKNNNSGGSYDVVNALFEDVQSIYEVA</sequence>
<gene>
    <name evidence="3" type="ORF">ROA7745_03579</name>
</gene>
<dbReference type="EMBL" id="FWXB01000016">
    <property type="protein sequence ID" value="SMC13720.1"/>
    <property type="molecule type" value="Genomic_DNA"/>
</dbReference>
<dbReference type="InterPro" id="IPR011992">
    <property type="entry name" value="EF-hand-dom_pair"/>
</dbReference>
<evidence type="ECO:0000259" key="2">
    <source>
        <dbReference type="Pfam" id="PF13202"/>
    </source>
</evidence>
<evidence type="ECO:0000313" key="3">
    <source>
        <dbReference type="EMBL" id="SMC13720.1"/>
    </source>
</evidence>
<dbReference type="InterPro" id="IPR018247">
    <property type="entry name" value="EF_Hand_1_Ca_BS"/>
</dbReference>
<reference evidence="3 4" key="1">
    <citation type="submission" date="2017-03" db="EMBL/GenBank/DDBJ databases">
        <authorList>
            <person name="Afonso C.L."/>
            <person name="Miller P.J."/>
            <person name="Scott M.A."/>
            <person name="Spackman E."/>
            <person name="Goraichik I."/>
            <person name="Dimitrov K.M."/>
            <person name="Suarez D.L."/>
            <person name="Swayne D.E."/>
        </authorList>
    </citation>
    <scope>NUCLEOTIDE SEQUENCE [LARGE SCALE GENOMIC DNA]</scope>
    <source>
        <strain evidence="3 4">CECT 7745</strain>
    </source>
</reference>
<evidence type="ECO:0000256" key="1">
    <source>
        <dbReference type="SAM" id="MobiDB-lite"/>
    </source>
</evidence>
<dbReference type="AlphaFoldDB" id="A0A1X7BW45"/>
<dbReference type="Gene3D" id="1.10.238.10">
    <property type="entry name" value="EF-hand"/>
    <property type="match status" value="1"/>
</dbReference>
<feature type="region of interest" description="Disordered" evidence="1">
    <location>
        <begin position="1"/>
        <end position="25"/>
    </location>
</feature>
<protein>
    <submittedName>
        <fullName evidence="3">EF hand</fullName>
    </submittedName>
</protein>
<dbReference type="PROSITE" id="PS00018">
    <property type="entry name" value="EF_HAND_1"/>
    <property type="match status" value="2"/>
</dbReference>
<dbReference type="SUPFAM" id="SSF47473">
    <property type="entry name" value="EF-hand"/>
    <property type="match status" value="1"/>
</dbReference>
<proteinExistence type="predicted"/>
<dbReference type="Pfam" id="PF13202">
    <property type="entry name" value="EF-hand_5"/>
    <property type="match status" value="1"/>
</dbReference>